<dbReference type="EMBL" id="RCHS01002320">
    <property type="protein sequence ID" value="RMX47930.1"/>
    <property type="molecule type" value="Genomic_DNA"/>
</dbReference>
<dbReference type="OrthoDB" id="6427922at2759"/>
<proteinExistence type="inferred from homology"/>
<evidence type="ECO:0000256" key="5">
    <source>
        <dbReference type="SAM" id="SignalP"/>
    </source>
</evidence>
<dbReference type="Gene3D" id="2.10.90.10">
    <property type="entry name" value="Cystine-knot cytokines"/>
    <property type="match status" value="1"/>
</dbReference>
<keyword evidence="8" id="KW-1185">Reference proteome</keyword>
<dbReference type="PANTHER" id="PTHR11848:SF302">
    <property type="entry name" value="TGF-BETA FAMILY PROFILE DOMAIN-CONTAINING PROTEIN"/>
    <property type="match status" value="1"/>
</dbReference>
<evidence type="ECO:0000313" key="7">
    <source>
        <dbReference type="EMBL" id="RMX47930.1"/>
    </source>
</evidence>
<evidence type="ECO:0000256" key="4">
    <source>
        <dbReference type="RuleBase" id="RU000354"/>
    </source>
</evidence>
<feature type="signal peptide" evidence="5">
    <location>
        <begin position="1"/>
        <end position="23"/>
    </location>
</feature>
<dbReference type="PROSITE" id="PS51362">
    <property type="entry name" value="TGF_BETA_2"/>
    <property type="match status" value="1"/>
</dbReference>
<organism evidence="7 8">
    <name type="scientific">Pocillopora damicornis</name>
    <name type="common">Cauliflower coral</name>
    <name type="synonym">Millepora damicornis</name>
    <dbReference type="NCBI Taxonomy" id="46731"/>
    <lineage>
        <taxon>Eukaryota</taxon>
        <taxon>Metazoa</taxon>
        <taxon>Cnidaria</taxon>
        <taxon>Anthozoa</taxon>
        <taxon>Hexacorallia</taxon>
        <taxon>Scleractinia</taxon>
        <taxon>Astrocoeniina</taxon>
        <taxon>Pocilloporidae</taxon>
        <taxon>Pocillopora</taxon>
    </lineage>
</organism>
<sequence>MNQFRNAQSLFSVLAFMIVFSSAKISVDQRSTTFTDYIEELSEDLRISKDENLLFVFDKGFLRRNTNTDDQYKIKFTTHFDTSAIDIENTLKLHLAFLRLPTKDNVIFAFDVLDEDGVRLAYNTQDLLVNTTKTIELYDVSRLLDQWKEQRRLRKVKVEFIITNTSRKELKNFEEWWENGPVFLVAYFKSISTTFTRSIFAGNKPKRRYGKLRSGRYPTECRLHSFRTSFARLGLSNVYVRPKGLINFSLCYGRCDVADSMSSSAKHITPHAFVLELAKRRRVFSSPGVRANLVQSKCVPTKYQGLGVLKREANGNLVRKTIFDLTASACGCR</sequence>
<dbReference type="Proteomes" id="UP000275408">
    <property type="component" value="Unassembled WGS sequence"/>
</dbReference>
<evidence type="ECO:0000313" key="8">
    <source>
        <dbReference type="Proteomes" id="UP000275408"/>
    </source>
</evidence>
<evidence type="ECO:0000256" key="2">
    <source>
        <dbReference type="ARBA" id="ARBA00006656"/>
    </source>
</evidence>
<dbReference type="GO" id="GO:0005615">
    <property type="term" value="C:extracellular space"/>
    <property type="evidence" value="ECO:0007669"/>
    <property type="project" value="TreeGrafter"/>
</dbReference>
<keyword evidence="5" id="KW-0732">Signal</keyword>
<reference evidence="7 8" key="1">
    <citation type="journal article" date="2018" name="Sci. Rep.">
        <title>Comparative analysis of the Pocillopora damicornis genome highlights role of immune system in coral evolution.</title>
        <authorList>
            <person name="Cunning R."/>
            <person name="Bay R.A."/>
            <person name="Gillette P."/>
            <person name="Baker A.C."/>
            <person name="Traylor-Knowles N."/>
        </authorList>
    </citation>
    <scope>NUCLEOTIDE SEQUENCE [LARGE SCALE GENOMIC DNA]</scope>
    <source>
        <strain evidence="7">RSMAS</strain>
        <tissue evidence="7">Whole animal</tissue>
    </source>
</reference>
<name>A0A3M6U2S7_POCDA</name>
<evidence type="ECO:0000256" key="1">
    <source>
        <dbReference type="ARBA" id="ARBA00004613"/>
    </source>
</evidence>
<dbReference type="SUPFAM" id="SSF57501">
    <property type="entry name" value="Cystine-knot cytokines"/>
    <property type="match status" value="1"/>
</dbReference>
<gene>
    <name evidence="7" type="ORF">pdam_00005372</name>
</gene>
<dbReference type="GO" id="GO:0008083">
    <property type="term" value="F:growth factor activity"/>
    <property type="evidence" value="ECO:0007669"/>
    <property type="project" value="UniProtKB-KW"/>
</dbReference>
<dbReference type="InterPro" id="IPR029034">
    <property type="entry name" value="Cystine-knot_cytokine"/>
</dbReference>
<dbReference type="SMART" id="SM00204">
    <property type="entry name" value="TGFB"/>
    <property type="match status" value="1"/>
</dbReference>
<feature type="chain" id="PRO_5018335006" description="TGF-beta family profile domain-containing protein" evidence="5">
    <location>
        <begin position="24"/>
        <end position="333"/>
    </location>
</feature>
<protein>
    <recommendedName>
        <fullName evidence="6">TGF-beta family profile domain-containing protein</fullName>
    </recommendedName>
</protein>
<comment type="caution">
    <text evidence="7">The sequence shown here is derived from an EMBL/GenBank/DDBJ whole genome shotgun (WGS) entry which is preliminary data.</text>
</comment>
<accession>A0A3M6U2S7</accession>
<keyword evidence="4" id="KW-0339">Growth factor</keyword>
<dbReference type="GO" id="GO:0005125">
    <property type="term" value="F:cytokine activity"/>
    <property type="evidence" value="ECO:0007669"/>
    <property type="project" value="TreeGrafter"/>
</dbReference>
<dbReference type="STRING" id="46731.A0A3M6U2S7"/>
<feature type="domain" description="TGF-beta family profile" evidence="6">
    <location>
        <begin position="204"/>
        <end position="333"/>
    </location>
</feature>
<dbReference type="InterPro" id="IPR015615">
    <property type="entry name" value="TGF-beta-rel"/>
</dbReference>
<comment type="subcellular location">
    <subcellularLocation>
        <location evidence="1">Secreted</location>
    </subcellularLocation>
</comment>
<dbReference type="PANTHER" id="PTHR11848">
    <property type="entry name" value="TGF-BETA FAMILY"/>
    <property type="match status" value="1"/>
</dbReference>
<keyword evidence="3" id="KW-0964">Secreted</keyword>
<dbReference type="CDD" id="cd13756">
    <property type="entry name" value="TGF_beta_BMPs_GDFs"/>
    <property type="match status" value="1"/>
</dbReference>
<evidence type="ECO:0000256" key="3">
    <source>
        <dbReference type="ARBA" id="ARBA00022525"/>
    </source>
</evidence>
<dbReference type="Pfam" id="PF00019">
    <property type="entry name" value="TGF_beta"/>
    <property type="match status" value="1"/>
</dbReference>
<dbReference type="AlphaFoldDB" id="A0A3M6U2S7"/>
<evidence type="ECO:0000259" key="6">
    <source>
        <dbReference type="PROSITE" id="PS51362"/>
    </source>
</evidence>
<comment type="similarity">
    <text evidence="2 4">Belongs to the TGF-beta family.</text>
</comment>
<dbReference type="InterPro" id="IPR001839">
    <property type="entry name" value="TGF-b_C"/>
</dbReference>